<evidence type="ECO:0000313" key="1">
    <source>
        <dbReference type="EMBL" id="KUY20908.1"/>
    </source>
</evidence>
<dbReference type="RefSeq" id="WP_144266040.1">
    <property type="nucleotide sequence ID" value="NZ_LNOI01000001.1"/>
</dbReference>
<dbReference type="AlphaFoldDB" id="A0ABD4DRF5"/>
<organism evidence="1 2">
    <name type="scientific">Elizabethkingia miricola</name>
    <name type="common">Chryseobacterium miricola</name>
    <dbReference type="NCBI Taxonomy" id="172045"/>
    <lineage>
        <taxon>Bacteria</taxon>
        <taxon>Pseudomonadati</taxon>
        <taxon>Bacteroidota</taxon>
        <taxon>Flavobacteriia</taxon>
        <taxon>Flavobacteriales</taxon>
        <taxon>Weeksellaceae</taxon>
        <taxon>Elizabethkingia</taxon>
    </lineage>
</organism>
<dbReference type="Proteomes" id="UP000064412">
    <property type="component" value="Unassembled WGS sequence"/>
</dbReference>
<evidence type="ECO:0000313" key="2">
    <source>
        <dbReference type="Proteomes" id="UP000064412"/>
    </source>
</evidence>
<name>A0ABD4DRF5_ELIMR</name>
<dbReference type="EMBL" id="LNOI01000001">
    <property type="protein sequence ID" value="KUY20908.1"/>
    <property type="molecule type" value="Genomic_DNA"/>
</dbReference>
<sequence>MFVLRRISGERIEMNKVIGDGYTVIDRESNYEEFKRVFEHYFEKRHFADLDPEGDSDTKNCYAFVTHDSIIQPLYKNQQNYIMSENGKTFSNLTYR</sequence>
<protein>
    <submittedName>
        <fullName evidence="1">Uncharacterized protein</fullName>
    </submittedName>
</protein>
<comment type="caution">
    <text evidence="1">The sequence shown here is derived from an EMBL/GenBank/DDBJ whole genome shotgun (WGS) entry which is preliminary data.</text>
</comment>
<accession>A0ABD4DRF5</accession>
<gene>
    <name evidence="1" type="ORF">ATB95_08400</name>
</gene>
<proteinExistence type="predicted"/>
<reference evidence="1 2" key="1">
    <citation type="submission" date="2015-11" db="EMBL/GenBank/DDBJ databases">
        <authorList>
            <person name="Nicholson A.C."/>
            <person name="Humrighouse B.W."/>
            <person name="Graziano J."/>
            <person name="Lasker B."/>
            <person name="Whitney A.M."/>
            <person name="Mcquiston J.R."/>
        </authorList>
    </citation>
    <scope>NUCLEOTIDE SEQUENCE [LARGE SCALE GENOMIC DNA]</scope>
    <source>
        <strain evidence="1 2">G4071</strain>
    </source>
</reference>